<dbReference type="Pfam" id="PF02604">
    <property type="entry name" value="PhdYeFM_antitox"/>
    <property type="match status" value="1"/>
</dbReference>
<organism evidence="3 4">
    <name type="scientific">Brotonthovivens ammoniilytica</name>
    <dbReference type="NCBI Taxonomy" id="2981725"/>
    <lineage>
        <taxon>Bacteria</taxon>
        <taxon>Bacillati</taxon>
        <taxon>Bacillota</taxon>
        <taxon>Clostridia</taxon>
        <taxon>Lachnospirales</taxon>
        <taxon>Lachnospiraceae</taxon>
        <taxon>Brotonthovivens</taxon>
    </lineage>
</organism>
<dbReference type="EMBL" id="JAOQJQ010000002">
    <property type="protein sequence ID" value="MCU6762045.1"/>
    <property type="molecule type" value="Genomic_DNA"/>
</dbReference>
<dbReference type="Gene3D" id="3.40.1620.10">
    <property type="entry name" value="YefM-like domain"/>
    <property type="match status" value="1"/>
</dbReference>
<evidence type="ECO:0000256" key="2">
    <source>
        <dbReference type="RuleBase" id="RU362080"/>
    </source>
</evidence>
<name>A0ABT2TIP0_9FIRM</name>
<gene>
    <name evidence="3" type="ORF">OCV88_06770</name>
</gene>
<reference evidence="3 4" key="1">
    <citation type="journal article" date="2021" name="ISME Commun">
        <title>Automated analysis of genomic sequences facilitates high-throughput and comprehensive description of bacteria.</title>
        <authorList>
            <person name="Hitch T.C.A."/>
        </authorList>
    </citation>
    <scope>NUCLEOTIDE SEQUENCE [LARGE SCALE GENOMIC DNA]</scope>
    <source>
        <strain evidence="3 4">Sanger_109</strain>
    </source>
</reference>
<evidence type="ECO:0000313" key="3">
    <source>
        <dbReference type="EMBL" id="MCU6762045.1"/>
    </source>
</evidence>
<dbReference type="Proteomes" id="UP001652442">
    <property type="component" value="Unassembled WGS sequence"/>
</dbReference>
<keyword evidence="4" id="KW-1185">Reference proteome</keyword>
<accession>A0ABT2TIP0</accession>
<dbReference type="InterPro" id="IPR036165">
    <property type="entry name" value="YefM-like_sf"/>
</dbReference>
<sequence length="84" mass="9326">MPNIKPVSDLRNYTEVLRDIAVGEPVFLTKNGRGRYVILDIEEYERTEAALKLMGELAKGESSAQEKGWTDLAEVEKMLGVANG</sequence>
<protein>
    <recommendedName>
        <fullName evidence="2">Antitoxin</fullName>
    </recommendedName>
</protein>
<proteinExistence type="inferred from homology"/>
<comment type="similarity">
    <text evidence="1 2">Belongs to the phD/YefM antitoxin family.</text>
</comment>
<comment type="caution">
    <text evidence="3">The sequence shown here is derived from an EMBL/GenBank/DDBJ whole genome shotgun (WGS) entry which is preliminary data.</text>
</comment>
<evidence type="ECO:0000256" key="1">
    <source>
        <dbReference type="ARBA" id="ARBA00009981"/>
    </source>
</evidence>
<evidence type="ECO:0000313" key="4">
    <source>
        <dbReference type="Proteomes" id="UP001652442"/>
    </source>
</evidence>
<dbReference type="SUPFAM" id="SSF143120">
    <property type="entry name" value="YefM-like"/>
    <property type="match status" value="1"/>
</dbReference>
<dbReference type="RefSeq" id="WP_158424776.1">
    <property type="nucleotide sequence ID" value="NZ_JAOQJQ010000002.1"/>
</dbReference>
<dbReference type="InterPro" id="IPR006442">
    <property type="entry name" value="Antitoxin_Phd/YefM"/>
</dbReference>
<dbReference type="NCBIfam" id="TIGR01552">
    <property type="entry name" value="phd_fam"/>
    <property type="match status" value="1"/>
</dbReference>
<comment type="function">
    <text evidence="2">Antitoxin component of a type II toxin-antitoxin (TA) system.</text>
</comment>